<evidence type="ECO:0000256" key="8">
    <source>
        <dbReference type="ARBA" id="ARBA00012016"/>
    </source>
</evidence>
<reference evidence="20 21" key="1">
    <citation type="submission" date="2017-04" db="EMBL/GenBank/DDBJ databases">
        <authorList>
            <person name="Afonso C.L."/>
            <person name="Miller P.J."/>
            <person name="Scott M.A."/>
            <person name="Spackman E."/>
            <person name="Goraichik I."/>
            <person name="Dimitrov K.M."/>
            <person name="Suarez D.L."/>
            <person name="Swayne D.E."/>
        </authorList>
    </citation>
    <scope>NUCLEOTIDE SEQUENCE [LARGE SCALE GENOMIC DNA]</scope>
    <source>
        <strain evidence="20 21">ToBE</strain>
    </source>
</reference>
<dbReference type="GO" id="GO:0005524">
    <property type="term" value="F:ATP binding"/>
    <property type="evidence" value="ECO:0007669"/>
    <property type="project" value="UniProtKB-KW"/>
</dbReference>
<evidence type="ECO:0000256" key="16">
    <source>
        <dbReference type="ARBA" id="ARBA00029570"/>
    </source>
</evidence>
<sequence length="209" mass="22841">MAEKGKLVLVTGGASSGKSRFAEELAARLAQEVVYIATARITDEEMARRVGKHKARRPASWRTVEEPWDLKRALQEWGQASRTILVDCLGTYVTNLLVDKGMEEEEVSLTLQDFARLAWASPADVIIVSNEVGWGVVPSYPLGRVFRDLLGAANQEIACLADEVYLVVSGLPLEIKSLAQAGLKNFSKEEASLDGRLPCDTLLLGGKKK</sequence>
<keyword evidence="10" id="KW-0169">Cobalamin biosynthesis</keyword>
<evidence type="ECO:0000256" key="10">
    <source>
        <dbReference type="ARBA" id="ARBA00022573"/>
    </source>
</evidence>
<dbReference type="PANTHER" id="PTHR34848">
    <property type="match status" value="1"/>
</dbReference>
<feature type="binding site" evidence="19">
    <location>
        <begin position="12"/>
        <end position="19"/>
    </location>
    <ligand>
        <name>GTP</name>
        <dbReference type="ChEBI" id="CHEBI:37565"/>
    </ligand>
</feature>
<feature type="binding site" evidence="19">
    <location>
        <begin position="54"/>
        <end position="57"/>
    </location>
    <ligand>
        <name>GTP</name>
        <dbReference type="ChEBI" id="CHEBI:37565"/>
    </ligand>
</feature>
<keyword evidence="14" id="KW-0067">ATP-binding</keyword>
<dbReference type="PIRSF" id="PIRSF006135">
    <property type="entry name" value="CobU"/>
    <property type="match status" value="1"/>
</dbReference>
<evidence type="ECO:0000256" key="1">
    <source>
        <dbReference type="ARBA" id="ARBA00000312"/>
    </source>
</evidence>
<evidence type="ECO:0000256" key="6">
    <source>
        <dbReference type="ARBA" id="ARBA00005159"/>
    </source>
</evidence>
<evidence type="ECO:0000256" key="15">
    <source>
        <dbReference type="ARBA" id="ARBA00023134"/>
    </source>
</evidence>
<comment type="catalytic activity">
    <reaction evidence="2">
        <text>adenosylcob(III)inamide phosphate + GTP + H(+) = adenosylcob(III)inamide-GDP + diphosphate</text>
        <dbReference type="Rhea" id="RHEA:22712"/>
        <dbReference type="ChEBI" id="CHEBI:15378"/>
        <dbReference type="ChEBI" id="CHEBI:33019"/>
        <dbReference type="ChEBI" id="CHEBI:37565"/>
        <dbReference type="ChEBI" id="CHEBI:58502"/>
        <dbReference type="ChEBI" id="CHEBI:60487"/>
        <dbReference type="EC" id="2.7.7.62"/>
    </reaction>
</comment>
<evidence type="ECO:0000256" key="5">
    <source>
        <dbReference type="ARBA" id="ARBA00004692"/>
    </source>
</evidence>
<keyword evidence="12 19" id="KW-0547">Nucleotide-binding</keyword>
<accession>A0A1W1VVF0</accession>
<evidence type="ECO:0000256" key="4">
    <source>
        <dbReference type="ARBA" id="ARBA00003889"/>
    </source>
</evidence>
<dbReference type="SUPFAM" id="SSF52540">
    <property type="entry name" value="P-loop containing nucleoside triphosphate hydrolases"/>
    <property type="match status" value="1"/>
</dbReference>
<evidence type="ECO:0000256" key="17">
    <source>
        <dbReference type="ARBA" id="ARBA00030571"/>
    </source>
</evidence>
<dbReference type="AlphaFoldDB" id="A0A1W1VVF0"/>
<evidence type="ECO:0000256" key="14">
    <source>
        <dbReference type="ARBA" id="ARBA00022840"/>
    </source>
</evidence>
<comment type="function">
    <text evidence="4">Catalyzes ATP-dependent phosphorylation of adenosylcobinamide and addition of GMP to adenosylcobinamide phosphate.</text>
</comment>
<feature type="binding site" evidence="19">
    <location>
        <position position="65"/>
    </location>
    <ligand>
        <name>GTP</name>
        <dbReference type="ChEBI" id="CHEBI:37565"/>
    </ligand>
</feature>
<proteinExistence type="inferred from homology"/>
<evidence type="ECO:0000256" key="12">
    <source>
        <dbReference type="ARBA" id="ARBA00022741"/>
    </source>
</evidence>
<dbReference type="Gene3D" id="3.40.50.300">
    <property type="entry name" value="P-loop containing nucleotide triphosphate hydrolases"/>
    <property type="match status" value="1"/>
</dbReference>
<dbReference type="GO" id="GO:0008820">
    <property type="term" value="F:cobinamide phosphate guanylyltransferase activity"/>
    <property type="evidence" value="ECO:0007669"/>
    <property type="project" value="UniProtKB-EC"/>
</dbReference>
<gene>
    <name evidence="20" type="ORF">SAMN00808754_1813</name>
</gene>
<evidence type="ECO:0000256" key="18">
    <source>
        <dbReference type="PIRSR" id="PIRSR006135-1"/>
    </source>
</evidence>
<evidence type="ECO:0000256" key="11">
    <source>
        <dbReference type="ARBA" id="ARBA00022679"/>
    </source>
</evidence>
<dbReference type="UniPathway" id="UPA00148">
    <property type="reaction ID" value="UER00236"/>
</dbReference>
<evidence type="ECO:0000256" key="9">
    <source>
        <dbReference type="ARBA" id="ARBA00012523"/>
    </source>
</evidence>
<keyword evidence="15 19" id="KW-0342">GTP-binding</keyword>
<evidence type="ECO:0000256" key="2">
    <source>
        <dbReference type="ARBA" id="ARBA00000711"/>
    </source>
</evidence>
<comment type="similarity">
    <text evidence="7">Belongs to the CobU/CobP family.</text>
</comment>
<dbReference type="RefSeq" id="WP_084665410.1">
    <property type="nucleotide sequence ID" value="NZ_LT838272.1"/>
</dbReference>
<dbReference type="OrthoDB" id="9799422at2"/>
<dbReference type="GO" id="GO:0043752">
    <property type="term" value="F:adenosylcobinamide kinase activity"/>
    <property type="evidence" value="ECO:0007669"/>
    <property type="project" value="UniProtKB-EC"/>
</dbReference>
<dbReference type="EC" id="2.7.7.62" evidence="9"/>
<dbReference type="Pfam" id="PF02283">
    <property type="entry name" value="CobU"/>
    <property type="match status" value="1"/>
</dbReference>
<evidence type="ECO:0000313" key="20">
    <source>
        <dbReference type="EMBL" id="SMB97306.1"/>
    </source>
</evidence>
<comment type="catalytic activity">
    <reaction evidence="3">
        <text>adenosylcob(III)inamide + GTP = adenosylcob(III)inamide phosphate + GDP + H(+)</text>
        <dbReference type="Rhea" id="RHEA:15765"/>
        <dbReference type="ChEBI" id="CHEBI:2480"/>
        <dbReference type="ChEBI" id="CHEBI:15378"/>
        <dbReference type="ChEBI" id="CHEBI:37565"/>
        <dbReference type="ChEBI" id="CHEBI:58189"/>
        <dbReference type="ChEBI" id="CHEBI:58502"/>
        <dbReference type="EC" id="2.7.1.156"/>
    </reaction>
</comment>
<dbReference type="STRING" id="698762.SAMN00808754_1813"/>
<dbReference type="EMBL" id="LT838272">
    <property type="protein sequence ID" value="SMB97306.1"/>
    <property type="molecule type" value="Genomic_DNA"/>
</dbReference>
<comment type="catalytic activity">
    <reaction evidence="1">
        <text>adenosylcob(III)inamide + ATP = adenosylcob(III)inamide phosphate + ADP + H(+)</text>
        <dbReference type="Rhea" id="RHEA:15769"/>
        <dbReference type="ChEBI" id="CHEBI:2480"/>
        <dbReference type="ChEBI" id="CHEBI:15378"/>
        <dbReference type="ChEBI" id="CHEBI:30616"/>
        <dbReference type="ChEBI" id="CHEBI:58502"/>
        <dbReference type="ChEBI" id="CHEBI:456216"/>
        <dbReference type="EC" id="2.7.1.156"/>
    </reaction>
</comment>
<keyword evidence="13 20" id="KW-0418">Kinase</keyword>
<dbReference type="InterPro" id="IPR003203">
    <property type="entry name" value="CobU/CobP"/>
</dbReference>
<protein>
    <recommendedName>
        <fullName evidence="16">Adenosylcobinamide kinase</fullName>
        <ecNumber evidence="8">2.7.1.156</ecNumber>
        <ecNumber evidence="9">2.7.7.62</ecNumber>
    </recommendedName>
    <alternativeName>
        <fullName evidence="17">Adenosylcobinamide-phosphate guanylyltransferase</fullName>
    </alternativeName>
</protein>
<evidence type="ECO:0000313" key="21">
    <source>
        <dbReference type="Proteomes" id="UP000192569"/>
    </source>
</evidence>
<dbReference type="GO" id="GO:0009236">
    <property type="term" value="P:cobalamin biosynthetic process"/>
    <property type="evidence" value="ECO:0007669"/>
    <property type="project" value="UniProtKB-UniPathway"/>
</dbReference>
<keyword evidence="11 20" id="KW-0808">Transferase</keyword>
<evidence type="ECO:0000256" key="3">
    <source>
        <dbReference type="ARBA" id="ARBA00001522"/>
    </source>
</evidence>
<comment type="pathway">
    <text evidence="5">Cofactor biosynthesis; adenosylcobalamin biosynthesis; adenosylcobalamin from cob(II)yrinate a,c-diamide: step 6/7.</text>
</comment>
<dbReference type="PANTHER" id="PTHR34848:SF1">
    <property type="entry name" value="BIFUNCTIONAL ADENOSYLCOBALAMIN BIOSYNTHESIS PROTEIN COBU"/>
    <property type="match status" value="1"/>
</dbReference>
<feature type="binding site" evidence="19">
    <location>
        <position position="87"/>
    </location>
    <ligand>
        <name>GTP</name>
        <dbReference type="ChEBI" id="CHEBI:37565"/>
    </ligand>
</feature>
<evidence type="ECO:0000256" key="7">
    <source>
        <dbReference type="ARBA" id="ARBA00007490"/>
    </source>
</evidence>
<organism evidence="20 21">
    <name type="scientific">Thermanaeromonas toyohensis ToBE</name>
    <dbReference type="NCBI Taxonomy" id="698762"/>
    <lineage>
        <taxon>Bacteria</taxon>
        <taxon>Bacillati</taxon>
        <taxon>Bacillota</taxon>
        <taxon>Clostridia</taxon>
        <taxon>Neomoorellales</taxon>
        <taxon>Neomoorellaceae</taxon>
        <taxon>Thermanaeromonas</taxon>
    </lineage>
</organism>
<comment type="pathway">
    <text evidence="6">Cofactor biosynthesis; adenosylcobalamin biosynthesis; adenosylcobalamin from cob(II)yrinate a,c-diamide: step 5/7.</text>
</comment>
<dbReference type="EC" id="2.7.1.156" evidence="8"/>
<dbReference type="Proteomes" id="UP000192569">
    <property type="component" value="Chromosome I"/>
</dbReference>
<dbReference type="GO" id="GO:0005525">
    <property type="term" value="F:GTP binding"/>
    <property type="evidence" value="ECO:0007669"/>
    <property type="project" value="UniProtKB-KW"/>
</dbReference>
<name>A0A1W1VVF0_9FIRM</name>
<dbReference type="InterPro" id="IPR027417">
    <property type="entry name" value="P-loop_NTPase"/>
</dbReference>
<feature type="binding site" evidence="19">
    <location>
        <begin position="37"/>
        <end position="39"/>
    </location>
    <ligand>
        <name>GTP</name>
        <dbReference type="ChEBI" id="CHEBI:37565"/>
    </ligand>
</feature>
<dbReference type="NCBIfam" id="NF004469">
    <property type="entry name" value="PRK05800.1"/>
    <property type="match status" value="1"/>
</dbReference>
<dbReference type="CDD" id="cd00544">
    <property type="entry name" value="CobU"/>
    <property type="match status" value="1"/>
</dbReference>
<keyword evidence="20" id="KW-0548">Nucleotidyltransferase</keyword>
<feature type="active site" description="GMP-histidine intermediate" evidence="18">
    <location>
        <position position="53"/>
    </location>
</feature>
<keyword evidence="21" id="KW-1185">Reference proteome</keyword>
<evidence type="ECO:0000256" key="13">
    <source>
        <dbReference type="ARBA" id="ARBA00022777"/>
    </source>
</evidence>
<evidence type="ECO:0000256" key="19">
    <source>
        <dbReference type="PIRSR" id="PIRSR006135-2"/>
    </source>
</evidence>